<dbReference type="Pfam" id="PF06850">
    <property type="entry name" value="PHB_depo_C"/>
    <property type="match status" value="1"/>
</dbReference>
<name>A0A315ESG9_9BURK</name>
<sequence>MIYHNYQTVADVSDPIRKFAEHAREISLNWFDDKRITPLQRMAAYYEQVALLGFTHTRPSFNIASVLNTQGQRVPVMETTSFRTPYCDLVRFCREDAKDLPKLLLVAPMSGHFATLLRGTVQTLVQDHEVYVTDWRNIRDIPMSEGEFGLDEYVEHIIWFMQHLGPNAHLMGVCQPTVACLAATAVLAEDRSDCQPASLTLMAGPIDTRVNPTGVNELAMSKPIEWFEANLIGMVPLHFKGVGRRVYPGFMQLMAFLNMNMDRHRQSFKSLYEHRVNGEDEKADVIRDFYKEYFAIMDLSGPFYLETVKQVFQEHTLPTGKMTYRGRPLNLQAIRKTFLLTVEGERDDICGMGQTLAAQDLCSMLPAYRKTHHLQSGVGHYGVFNGKRWDAQIYPVVRNLIRSAH</sequence>
<dbReference type="PIRSF" id="PIRSF020818">
    <property type="entry name" value="PHB_depoly_PhaZ"/>
    <property type="match status" value="1"/>
</dbReference>
<dbReference type="EMBL" id="NESP01000001">
    <property type="protein sequence ID" value="PUE60830.1"/>
    <property type="molecule type" value="Genomic_DNA"/>
</dbReference>
<comment type="caution">
    <text evidence="2">The sequence shown here is derived from an EMBL/GenBank/DDBJ whole genome shotgun (WGS) entry which is preliminary data.</text>
</comment>
<protein>
    <submittedName>
        <fullName evidence="2">Poly(3-hydroxybutyrate) depolymerase</fullName>
    </submittedName>
</protein>
<dbReference type="InterPro" id="IPR009656">
    <property type="entry name" value="PHB_depo_C"/>
</dbReference>
<dbReference type="Proteomes" id="UP000251341">
    <property type="component" value="Unassembled WGS sequence"/>
</dbReference>
<dbReference type="PANTHER" id="PTHR36837">
    <property type="entry name" value="POLY(3-HYDROXYALKANOATE) POLYMERASE SUBUNIT PHAC"/>
    <property type="match status" value="1"/>
</dbReference>
<reference evidence="2 3" key="1">
    <citation type="submission" date="2017-04" db="EMBL/GenBank/DDBJ databases">
        <title>Unexpected and diverse lifestyles within the genus Limnohabitans.</title>
        <authorList>
            <person name="Kasalicky V."/>
            <person name="Mehrshad M."/>
            <person name="Andrei S.-A."/>
            <person name="Salcher M."/>
            <person name="Kratochvilova H."/>
            <person name="Simek K."/>
            <person name="Ghai R."/>
        </authorList>
    </citation>
    <scope>NUCLEOTIDE SEQUENCE [LARGE SCALE GENOMIC DNA]</scope>
    <source>
        <strain evidence="2 3">MWH-C5</strain>
    </source>
</reference>
<dbReference type="SUPFAM" id="SSF53474">
    <property type="entry name" value="alpha/beta-Hydrolases"/>
    <property type="match status" value="1"/>
</dbReference>
<evidence type="ECO:0000259" key="1">
    <source>
        <dbReference type="Pfam" id="PF06850"/>
    </source>
</evidence>
<gene>
    <name evidence="2" type="ORF">B9Z44_10615</name>
</gene>
<evidence type="ECO:0000313" key="3">
    <source>
        <dbReference type="Proteomes" id="UP000251341"/>
    </source>
</evidence>
<dbReference type="NCBIfam" id="TIGR01849">
    <property type="entry name" value="PHB_depoly_PhaZ"/>
    <property type="match status" value="1"/>
</dbReference>
<dbReference type="Gene3D" id="3.40.50.1820">
    <property type="entry name" value="alpha/beta hydrolase"/>
    <property type="match status" value="1"/>
</dbReference>
<proteinExistence type="predicted"/>
<evidence type="ECO:0000313" key="2">
    <source>
        <dbReference type="EMBL" id="PUE60830.1"/>
    </source>
</evidence>
<dbReference type="PANTHER" id="PTHR36837:SF4">
    <property type="entry name" value="BLR0908 PROTEIN"/>
    <property type="match status" value="1"/>
</dbReference>
<dbReference type="RefSeq" id="WP_108359356.1">
    <property type="nucleotide sequence ID" value="NZ_NESP01000001.1"/>
</dbReference>
<accession>A0A315ESG9</accession>
<dbReference type="InterPro" id="IPR029058">
    <property type="entry name" value="AB_hydrolase_fold"/>
</dbReference>
<dbReference type="AlphaFoldDB" id="A0A315ESG9"/>
<keyword evidence="3" id="KW-1185">Reference proteome</keyword>
<dbReference type="InterPro" id="IPR051321">
    <property type="entry name" value="PHA/PHB_synthase"/>
</dbReference>
<organism evidence="2 3">
    <name type="scientific">Limnohabitans curvus</name>
    <dbReference type="NCBI Taxonomy" id="323423"/>
    <lineage>
        <taxon>Bacteria</taxon>
        <taxon>Pseudomonadati</taxon>
        <taxon>Pseudomonadota</taxon>
        <taxon>Betaproteobacteria</taxon>
        <taxon>Burkholderiales</taxon>
        <taxon>Comamonadaceae</taxon>
        <taxon>Limnohabitans</taxon>
    </lineage>
</organism>
<dbReference type="InterPro" id="IPR010915">
    <property type="entry name" value="PHB_depoly_PhaZ"/>
</dbReference>
<feature type="domain" description="PHB de-polymerase C-terminal" evidence="1">
    <location>
        <begin position="203"/>
        <end position="403"/>
    </location>
</feature>